<dbReference type="Pfam" id="PF08282">
    <property type="entry name" value="Hydrolase_3"/>
    <property type="match status" value="2"/>
</dbReference>
<dbReference type="NCBIfam" id="TIGR01484">
    <property type="entry name" value="HAD-SF-IIB"/>
    <property type="match status" value="1"/>
</dbReference>
<name>A0ABW4LKC9_9BACI</name>
<dbReference type="Proteomes" id="UP001597214">
    <property type="component" value="Unassembled WGS sequence"/>
</dbReference>
<evidence type="ECO:0000313" key="2">
    <source>
        <dbReference type="Proteomes" id="UP001597214"/>
    </source>
</evidence>
<evidence type="ECO:0000313" key="1">
    <source>
        <dbReference type="EMBL" id="MFD1735396.1"/>
    </source>
</evidence>
<dbReference type="SFLD" id="SFLDS00003">
    <property type="entry name" value="Haloacid_Dehalogenase"/>
    <property type="match status" value="1"/>
</dbReference>
<dbReference type="PANTHER" id="PTHR10000">
    <property type="entry name" value="PHOSPHOSERINE PHOSPHATASE"/>
    <property type="match status" value="1"/>
</dbReference>
<dbReference type="GO" id="GO:0016787">
    <property type="term" value="F:hydrolase activity"/>
    <property type="evidence" value="ECO:0007669"/>
    <property type="project" value="UniProtKB-KW"/>
</dbReference>
<sequence>MDNVELVVFDLDGTLTEEKAQPSHNTMKLLKRLAGKNIPFTIASGKHFDDMKMIIKSLDLNIPVISSNGCEIWNKDNTLLKRNTLDTEDVQTVVLRAKLMGVHFRLSSEKKTFLWDEEPICYHHYHWLRIVCKSKTKSINNFFESFNDNSNFELDFTEWDRVDIHPFNTDKGTAIEYIINKKNINPEKVVVVGDNYNDLSMFNRFQYSFVMNHAPNDVKAKAKIVLSSKNREEQIEEVIDFIIKRVE</sequence>
<protein>
    <submittedName>
        <fullName evidence="1">HAD family hydrolase</fullName>
        <ecNumber evidence="1">3.1.3.-</ecNumber>
    </submittedName>
</protein>
<dbReference type="RefSeq" id="WP_377926495.1">
    <property type="nucleotide sequence ID" value="NZ_JBHUEM010000003.1"/>
</dbReference>
<dbReference type="InterPro" id="IPR006379">
    <property type="entry name" value="HAD-SF_hydro_IIB"/>
</dbReference>
<gene>
    <name evidence="1" type="ORF">ACFSCX_02355</name>
</gene>
<dbReference type="InterPro" id="IPR023214">
    <property type="entry name" value="HAD_sf"/>
</dbReference>
<keyword evidence="2" id="KW-1185">Reference proteome</keyword>
<reference evidence="2" key="1">
    <citation type="journal article" date="2019" name="Int. J. Syst. Evol. Microbiol.">
        <title>The Global Catalogue of Microorganisms (GCM) 10K type strain sequencing project: providing services to taxonomists for standard genome sequencing and annotation.</title>
        <authorList>
            <consortium name="The Broad Institute Genomics Platform"/>
            <consortium name="The Broad Institute Genome Sequencing Center for Infectious Disease"/>
            <person name="Wu L."/>
            <person name="Ma J."/>
        </authorList>
    </citation>
    <scope>NUCLEOTIDE SEQUENCE [LARGE SCALE GENOMIC DNA]</scope>
    <source>
        <strain evidence="2">CCUG 49339</strain>
    </source>
</reference>
<dbReference type="SUPFAM" id="SSF56784">
    <property type="entry name" value="HAD-like"/>
    <property type="match status" value="1"/>
</dbReference>
<dbReference type="SFLD" id="SFLDG01140">
    <property type="entry name" value="C2.B:_Phosphomannomutase_and_P"/>
    <property type="match status" value="1"/>
</dbReference>
<dbReference type="InterPro" id="IPR036412">
    <property type="entry name" value="HAD-like_sf"/>
</dbReference>
<dbReference type="EC" id="3.1.3.-" evidence="1"/>
<proteinExistence type="predicted"/>
<organism evidence="1 2">
    <name type="scientific">Bacillus salitolerans</name>
    <dbReference type="NCBI Taxonomy" id="1437434"/>
    <lineage>
        <taxon>Bacteria</taxon>
        <taxon>Bacillati</taxon>
        <taxon>Bacillota</taxon>
        <taxon>Bacilli</taxon>
        <taxon>Bacillales</taxon>
        <taxon>Bacillaceae</taxon>
        <taxon>Bacillus</taxon>
    </lineage>
</organism>
<comment type="caution">
    <text evidence="1">The sequence shown here is derived from an EMBL/GenBank/DDBJ whole genome shotgun (WGS) entry which is preliminary data.</text>
</comment>
<keyword evidence="1" id="KW-0378">Hydrolase</keyword>
<dbReference type="PANTHER" id="PTHR10000:SF8">
    <property type="entry name" value="HAD SUPERFAMILY HYDROLASE-LIKE, TYPE 3"/>
    <property type="match status" value="1"/>
</dbReference>
<dbReference type="EMBL" id="JBHUEM010000003">
    <property type="protein sequence ID" value="MFD1735396.1"/>
    <property type="molecule type" value="Genomic_DNA"/>
</dbReference>
<dbReference type="Gene3D" id="3.40.50.1000">
    <property type="entry name" value="HAD superfamily/HAD-like"/>
    <property type="match status" value="2"/>
</dbReference>
<accession>A0ABW4LKC9</accession>